<keyword evidence="2" id="KW-1185">Reference proteome</keyword>
<dbReference type="Gene3D" id="3.40.50.2300">
    <property type="match status" value="2"/>
</dbReference>
<dbReference type="SUPFAM" id="SSF53822">
    <property type="entry name" value="Periplasmic binding protein-like I"/>
    <property type="match status" value="1"/>
</dbReference>
<proteinExistence type="predicted"/>
<dbReference type="RefSeq" id="WP_203680289.1">
    <property type="nucleotide sequence ID" value="NZ_BOMW01000027.1"/>
</dbReference>
<evidence type="ECO:0008006" key="3">
    <source>
        <dbReference type="Google" id="ProtNLM"/>
    </source>
</evidence>
<evidence type="ECO:0000313" key="2">
    <source>
        <dbReference type="Proteomes" id="UP000629619"/>
    </source>
</evidence>
<name>A0A919N704_9ACTN</name>
<dbReference type="Proteomes" id="UP000629619">
    <property type="component" value="Unassembled WGS sequence"/>
</dbReference>
<comment type="caution">
    <text evidence="1">The sequence shown here is derived from an EMBL/GenBank/DDBJ whole genome shotgun (WGS) entry which is preliminary data.</text>
</comment>
<evidence type="ECO:0000313" key="1">
    <source>
        <dbReference type="EMBL" id="GIF05507.1"/>
    </source>
</evidence>
<sequence>MLRRRWRADEAATRGIQFEGGPDLLRLISRLVRRPWRYGAERFLPILELNRPPAGRHDPFDGLQEWLREGRFAPWARTGERQVDPGRTPAVTVEDLLDVAVKNLAGQSRTGPRLRFPHYGLALWLVHLEPFQPDTPDREREKIAEQLQVHLRQRLPSTPLAEGLADAVGDFPWWVRLASRLVPRLGLRFMRSTWRPPRWFARHRLAGGRDFYQLAREFARPGFVAAHQDDVDALLVDAFLEDLRVAYRRTGVFGAGRRRTAYPLLLIDDDGPAARRLIESVEKAGDLRREPLLVVTNPVRARGAHSPADARMAYDAWVDRQLRFARDRSVVLPLELPAETGRPGDWTRLGEAGLPRRRVPWMSLVLPLVLLAALITVPWYNHDRCAGLRWPAFGSTLRREPFGVDGSQCVGLSDGRYRFFAAAPDDDLRRVEEEIAAVNAEVVKNPGHVTVVYLSTLTNTTAGGDPAALEELRGLAAAQWNSRTARAPIRLLLANGGDQMNYGGQAARLIAGAAGRLRIVAVTGLGVSRQGTKDALHELDAAGIPTLGTLLTADTLTSEVISYHQVSPGNSREAAVAAYYAREKLRVTEAAVYYSGDPADLYSGNLAEDVRAAFTARGITVRDFAAYRPPDGGSGADVTSLGRRACPGKPGYLVFYAGRPDEFDDFLGGMSVCSQAYPAVLAGDAITQFALSGQGDDYPGLPLDYISLAGSRAWGTDCARINKSVRFFTVYGERGYGDACVDGQASRAMFGWDAINTINAAIVQVRAVNAEAAVTAQSVLQGLNALTGANAVPGVTGAIDFSYRGDDPQLPAGKTVLIMGADASLRLLCGVIPGARKPDPGCPAD</sequence>
<protein>
    <recommendedName>
        <fullName evidence="3">ABC-type branched-subunit amino acid transport system substrate-binding protein</fullName>
    </recommendedName>
</protein>
<dbReference type="InterPro" id="IPR028082">
    <property type="entry name" value="Peripla_BP_I"/>
</dbReference>
<gene>
    <name evidence="1" type="ORF">Asi03nite_30450</name>
</gene>
<organism evidence="1 2">
    <name type="scientific">Actinoplanes siamensis</name>
    <dbReference type="NCBI Taxonomy" id="1223317"/>
    <lineage>
        <taxon>Bacteria</taxon>
        <taxon>Bacillati</taxon>
        <taxon>Actinomycetota</taxon>
        <taxon>Actinomycetes</taxon>
        <taxon>Micromonosporales</taxon>
        <taxon>Micromonosporaceae</taxon>
        <taxon>Actinoplanes</taxon>
    </lineage>
</organism>
<accession>A0A919N704</accession>
<reference evidence="1" key="1">
    <citation type="submission" date="2021-01" db="EMBL/GenBank/DDBJ databases">
        <title>Whole genome shotgun sequence of Actinoplanes siamensis NBRC 109076.</title>
        <authorList>
            <person name="Komaki H."/>
            <person name="Tamura T."/>
        </authorList>
    </citation>
    <scope>NUCLEOTIDE SEQUENCE</scope>
    <source>
        <strain evidence="1">NBRC 109076</strain>
    </source>
</reference>
<dbReference type="AlphaFoldDB" id="A0A919N704"/>
<dbReference type="EMBL" id="BOMW01000027">
    <property type="protein sequence ID" value="GIF05507.1"/>
    <property type="molecule type" value="Genomic_DNA"/>
</dbReference>